<gene>
    <name evidence="2" type="ORF">QQ91_0000265</name>
</gene>
<feature type="region of interest" description="Disordered" evidence="1">
    <location>
        <begin position="1"/>
        <end position="25"/>
    </location>
</feature>
<dbReference type="RefSeq" id="WP_166278495.1">
    <property type="nucleotide sequence ID" value="NZ_JTHE03000004.1"/>
</dbReference>
<evidence type="ECO:0000256" key="1">
    <source>
        <dbReference type="SAM" id="MobiDB-lite"/>
    </source>
</evidence>
<name>A0ABD4SY88_9CYAN</name>
<evidence type="ECO:0000313" key="3">
    <source>
        <dbReference type="Proteomes" id="UP000031561"/>
    </source>
</evidence>
<organism evidence="2 3">
    <name type="scientific">Lyngbya confervoides BDU141951</name>
    <dbReference type="NCBI Taxonomy" id="1574623"/>
    <lineage>
        <taxon>Bacteria</taxon>
        <taxon>Bacillati</taxon>
        <taxon>Cyanobacteriota</taxon>
        <taxon>Cyanophyceae</taxon>
        <taxon>Oscillatoriophycideae</taxon>
        <taxon>Oscillatoriales</taxon>
        <taxon>Microcoleaceae</taxon>
        <taxon>Lyngbya</taxon>
    </lineage>
</organism>
<reference evidence="2 3" key="1">
    <citation type="journal article" date="2015" name="Genome Announc.">
        <title>Draft Genome Sequence of Filamentous Marine Cyanobacterium Lyngbya confervoides Strain BDU141951.</title>
        <authorList>
            <person name="Chandrababunaidu M.M."/>
            <person name="Sen D."/>
            <person name="Tripathy S."/>
        </authorList>
    </citation>
    <scope>NUCLEOTIDE SEQUENCE [LARGE SCALE GENOMIC DNA]</scope>
    <source>
        <strain evidence="2 3">BDU141951</strain>
    </source>
</reference>
<evidence type="ECO:0000313" key="2">
    <source>
        <dbReference type="EMBL" id="MCM1981268.1"/>
    </source>
</evidence>
<accession>A0ABD4SY88</accession>
<proteinExistence type="predicted"/>
<dbReference type="EMBL" id="JTHE03000004">
    <property type="protein sequence ID" value="MCM1981268.1"/>
    <property type="molecule type" value="Genomic_DNA"/>
</dbReference>
<protein>
    <submittedName>
        <fullName evidence="2">Uncharacterized protein</fullName>
    </submittedName>
</protein>
<dbReference type="AlphaFoldDB" id="A0ABD4SY88"/>
<comment type="caution">
    <text evidence="2">The sequence shown here is derived from an EMBL/GenBank/DDBJ whole genome shotgun (WGS) entry which is preliminary data.</text>
</comment>
<feature type="compositionally biased region" description="Polar residues" evidence="1">
    <location>
        <begin position="1"/>
        <end position="10"/>
    </location>
</feature>
<dbReference type="Proteomes" id="UP000031561">
    <property type="component" value="Unassembled WGS sequence"/>
</dbReference>
<keyword evidence="3" id="KW-1185">Reference proteome</keyword>
<sequence>MSIQVESSRAQAAVTHPQDQPDDRQVTAAKLPYSSHQRAAYLSLESQIDHLLAQIRTETQSL</sequence>